<feature type="compositionally biased region" description="Basic and acidic residues" evidence="1">
    <location>
        <begin position="549"/>
        <end position="558"/>
    </location>
</feature>
<dbReference type="OrthoDB" id="3158970at2759"/>
<protein>
    <submittedName>
        <fullName evidence="2">Uncharacterized protein</fullName>
    </submittedName>
</protein>
<evidence type="ECO:0000256" key="1">
    <source>
        <dbReference type="SAM" id="MobiDB-lite"/>
    </source>
</evidence>
<reference evidence="2 3" key="1">
    <citation type="journal article" date="2016" name="Mol. Biol. Evol.">
        <title>Comparative Genomics of Early-Diverging Mushroom-Forming Fungi Provides Insights into the Origins of Lignocellulose Decay Capabilities.</title>
        <authorList>
            <person name="Nagy L.G."/>
            <person name="Riley R."/>
            <person name="Tritt A."/>
            <person name="Adam C."/>
            <person name="Daum C."/>
            <person name="Floudas D."/>
            <person name="Sun H."/>
            <person name="Yadav J.S."/>
            <person name="Pangilinan J."/>
            <person name="Larsson K.H."/>
            <person name="Matsuura K."/>
            <person name="Barry K."/>
            <person name="Labutti K."/>
            <person name="Kuo R."/>
            <person name="Ohm R.A."/>
            <person name="Bhattacharya S.S."/>
            <person name="Shirouzu T."/>
            <person name="Yoshinaga Y."/>
            <person name="Martin F.M."/>
            <person name="Grigoriev I.V."/>
            <person name="Hibbett D.S."/>
        </authorList>
    </citation>
    <scope>NUCLEOTIDE SEQUENCE [LARGE SCALE GENOMIC DNA]</scope>
    <source>
        <strain evidence="2 3">CBS 109695</strain>
    </source>
</reference>
<feature type="compositionally biased region" description="Acidic residues" evidence="1">
    <location>
        <begin position="321"/>
        <end position="335"/>
    </location>
</feature>
<evidence type="ECO:0000313" key="3">
    <source>
        <dbReference type="Proteomes" id="UP000076532"/>
    </source>
</evidence>
<evidence type="ECO:0000313" key="2">
    <source>
        <dbReference type="EMBL" id="KZP07642.1"/>
    </source>
</evidence>
<organism evidence="2 3">
    <name type="scientific">Athelia psychrophila</name>
    <dbReference type="NCBI Taxonomy" id="1759441"/>
    <lineage>
        <taxon>Eukaryota</taxon>
        <taxon>Fungi</taxon>
        <taxon>Dikarya</taxon>
        <taxon>Basidiomycota</taxon>
        <taxon>Agaricomycotina</taxon>
        <taxon>Agaricomycetes</taxon>
        <taxon>Agaricomycetidae</taxon>
        <taxon>Atheliales</taxon>
        <taxon>Atheliaceae</taxon>
        <taxon>Athelia</taxon>
    </lineage>
</organism>
<dbReference type="EMBL" id="KV417744">
    <property type="protein sequence ID" value="KZP07642.1"/>
    <property type="molecule type" value="Genomic_DNA"/>
</dbReference>
<feature type="compositionally biased region" description="Basic and acidic residues" evidence="1">
    <location>
        <begin position="501"/>
        <end position="517"/>
    </location>
</feature>
<feature type="non-terminal residue" evidence="2">
    <location>
        <position position="641"/>
    </location>
</feature>
<feature type="compositionally biased region" description="Low complexity" evidence="1">
    <location>
        <begin position="518"/>
        <end position="541"/>
    </location>
</feature>
<proteinExistence type="predicted"/>
<dbReference type="AlphaFoldDB" id="A0A165WHL9"/>
<feature type="region of interest" description="Disordered" evidence="1">
    <location>
        <begin position="501"/>
        <end position="567"/>
    </location>
</feature>
<name>A0A165WHL9_9AGAM</name>
<accession>A0A165WHL9</accession>
<dbReference type="Proteomes" id="UP000076532">
    <property type="component" value="Unassembled WGS sequence"/>
</dbReference>
<sequence>MISPGVSSVLSSLSPVQENSHTIYKGKITHRSWAQLPAEIIRLVTKHYILDVCSLAYVPRTWEAREMWHPRLVFTVLRDAIEIERLMCITPSWGVALEKHLFWHQACSVIDPQGKLANLGVHQAQLSAGSAATMTVRVTPYRHFRNMTNCSCCVCRINDPTRITGLGTAKRPTGNMYLQNILVCKDHRKESFCGVCLREAPPMEHESDFNAVCCVENDDVDTWPGIFTTCRTCREEWLWRRVSSNPTEREALGGAQWNSADWETRQTIESFIDLGEGAIQDVINVAMDKHWLRRNTKLGDMLEQAMASARYQNREETGYLSEDELSDADEEDDPELLSMTEESGGVRDLALCDWARNRILDGFWTSPADHWYHNSVPGLPLAVKAVHPTPWNLDATYEGAMLDGENGNLAEHPRPKTVNAPVPPSFQLCEQAFVAYQKQIRLILLPAMNNIVRRLVIECAADGVDPAMRATKMSLEDVVKELADEASWYNGIDWLERRANGARDRDRERATTEDDRSSLSSKSSGSHETSPVLSTTTLQTTPSPPASADGRDSKKEADSPTDSRASSNVIIPISPVLESPVLLHPVPYVPVTTTHMPQYSQDAFKTVWREACARLYHCRCSICERAACTANAAVGSVVPSQ</sequence>
<feature type="region of interest" description="Disordered" evidence="1">
    <location>
        <begin position="313"/>
        <end position="336"/>
    </location>
</feature>
<dbReference type="STRING" id="436010.A0A165WHL9"/>
<gene>
    <name evidence="2" type="ORF">FIBSPDRAFT_762627</name>
</gene>
<keyword evidence="3" id="KW-1185">Reference proteome</keyword>